<accession>A0A1H0SV00</accession>
<dbReference type="Pfam" id="PF11575">
    <property type="entry name" value="FhuF_C"/>
    <property type="match status" value="1"/>
</dbReference>
<dbReference type="OrthoDB" id="4856898at2"/>
<evidence type="ECO:0000259" key="2">
    <source>
        <dbReference type="Pfam" id="PF11575"/>
    </source>
</evidence>
<feature type="domain" description="Ferric siderophore reductase C-terminal" evidence="2">
    <location>
        <begin position="244"/>
        <end position="265"/>
    </location>
</feature>
<dbReference type="InterPro" id="IPR024726">
    <property type="entry name" value="FhuF_C"/>
</dbReference>
<dbReference type="STRING" id="504798.SAMN05421871_11435"/>
<organism evidence="3 4">
    <name type="scientific">Actinokineospora alba</name>
    <dbReference type="NCBI Taxonomy" id="504798"/>
    <lineage>
        <taxon>Bacteria</taxon>
        <taxon>Bacillati</taxon>
        <taxon>Actinomycetota</taxon>
        <taxon>Actinomycetes</taxon>
        <taxon>Pseudonocardiales</taxon>
        <taxon>Pseudonocardiaceae</taxon>
        <taxon>Actinokineospora</taxon>
    </lineage>
</organism>
<proteinExistence type="predicted"/>
<evidence type="ECO:0000256" key="1">
    <source>
        <dbReference type="SAM" id="Phobius"/>
    </source>
</evidence>
<dbReference type="RefSeq" id="WP_091379871.1">
    <property type="nucleotide sequence ID" value="NZ_FNDV01000014.1"/>
</dbReference>
<reference evidence="4" key="1">
    <citation type="submission" date="2016-10" db="EMBL/GenBank/DDBJ databases">
        <authorList>
            <person name="Varghese N."/>
            <person name="Submissions S."/>
        </authorList>
    </citation>
    <scope>NUCLEOTIDE SEQUENCE [LARGE SCALE GENOMIC DNA]</scope>
    <source>
        <strain evidence="4">IBRC-M 10655</strain>
    </source>
</reference>
<keyword evidence="1" id="KW-0812">Transmembrane</keyword>
<dbReference type="AlphaFoldDB" id="A0A1H0SV00"/>
<dbReference type="EMBL" id="FNJB01000009">
    <property type="protein sequence ID" value="SDP45531.1"/>
    <property type="molecule type" value="Genomic_DNA"/>
</dbReference>
<sequence>MTAAYRTRHLDLASSVAFVNTRQDRLRVHLGIPDEPGWTTSEDFLSDPGAVAAWSAALAHWMRETYGEAPERTVAAYLMSWYLLTPGFAAGLLFHHARRVPSLRPENVAFHRAMPMSDPDAVALLSPDFTCLPDDPAASDPHAVVVADDLALATVLRGRFRSHAARFIAVFGPQVRLGKHTLWGAATDALDNAFWLAGRYNGNEAAGALDAALVLGAGHSPFTSASTLRPAAISGGSTEWTRRRESCCFHYLLEQGSGECSTCPRLCRKR</sequence>
<evidence type="ECO:0000313" key="3">
    <source>
        <dbReference type="EMBL" id="SDP45531.1"/>
    </source>
</evidence>
<dbReference type="Proteomes" id="UP000199651">
    <property type="component" value="Unassembled WGS sequence"/>
</dbReference>
<gene>
    <name evidence="3" type="ORF">SAMN05192558_109111</name>
</gene>
<feature type="transmembrane region" description="Helical" evidence="1">
    <location>
        <begin position="74"/>
        <end position="94"/>
    </location>
</feature>
<keyword evidence="1" id="KW-0472">Membrane</keyword>
<keyword evidence="4" id="KW-1185">Reference proteome</keyword>
<name>A0A1H0SV00_9PSEU</name>
<dbReference type="GO" id="GO:0051537">
    <property type="term" value="F:2 iron, 2 sulfur cluster binding"/>
    <property type="evidence" value="ECO:0007669"/>
    <property type="project" value="InterPro"/>
</dbReference>
<protein>
    <submittedName>
        <fullName evidence="3">FhuF 2Fe-2S C-terminal domain-containing protein</fullName>
    </submittedName>
</protein>
<evidence type="ECO:0000313" key="4">
    <source>
        <dbReference type="Proteomes" id="UP000199651"/>
    </source>
</evidence>
<keyword evidence="1" id="KW-1133">Transmembrane helix</keyword>